<feature type="domain" description="Antitoxin SocA-like Panacea" evidence="1">
    <location>
        <begin position="32"/>
        <end position="141"/>
    </location>
</feature>
<dbReference type="RefSeq" id="WP_264653610.1">
    <property type="nucleotide sequence ID" value="NZ_JAOQNN010000001.1"/>
</dbReference>
<gene>
    <name evidence="2" type="ORF">M2256_000003</name>
</gene>
<protein>
    <submittedName>
        <fullName evidence="2">Phage-associated protein</fullName>
    </submittedName>
</protein>
<reference evidence="2" key="1">
    <citation type="submission" date="2023-08" db="EMBL/GenBank/DDBJ databases">
        <title>Genomic analyses of the natural microbiome of Caenorhabditis elegans.</title>
        <authorList>
            <person name="Samuel B."/>
        </authorList>
    </citation>
    <scope>NUCLEOTIDE SEQUENCE</scope>
    <source>
        <strain evidence="2">BIGb0220</strain>
    </source>
</reference>
<dbReference type="Pfam" id="PF13274">
    <property type="entry name" value="SocA_Panacea"/>
    <property type="match status" value="1"/>
</dbReference>
<proteinExistence type="predicted"/>
<evidence type="ECO:0000313" key="3">
    <source>
        <dbReference type="Proteomes" id="UP001207687"/>
    </source>
</evidence>
<dbReference type="InterPro" id="IPR025272">
    <property type="entry name" value="SocA_Panacea"/>
</dbReference>
<dbReference type="EMBL" id="JAOQNN010000001">
    <property type="protein sequence ID" value="MCW2279545.1"/>
    <property type="molecule type" value="Genomic_DNA"/>
</dbReference>
<organism evidence="2 3">
    <name type="scientific">Lactococcus lactis</name>
    <dbReference type="NCBI Taxonomy" id="1358"/>
    <lineage>
        <taxon>Bacteria</taxon>
        <taxon>Bacillati</taxon>
        <taxon>Bacillota</taxon>
        <taxon>Bacilli</taxon>
        <taxon>Lactobacillales</taxon>
        <taxon>Streptococcaceae</taxon>
        <taxon>Lactococcus</taxon>
    </lineage>
</organism>
<name>A0AAW5TRD7_9LACT</name>
<evidence type="ECO:0000313" key="2">
    <source>
        <dbReference type="EMBL" id="MCW2279545.1"/>
    </source>
</evidence>
<evidence type="ECO:0000259" key="1">
    <source>
        <dbReference type="Pfam" id="PF13274"/>
    </source>
</evidence>
<sequence length="180" mass="21035">MNEVSPQDAMAVANYVIGYAHEHGREITNLHLQKILYFLQAAFLVKYDSEIINGNFSKWNYGPVLKTVYYAYRDLGSFPIVDFAPNIDIIDGKWNIKEPQKIDFSKLNGEVINFLNETISNLLNKKPWSLVEITHNQELWKRDEQKIITHSADDYSTPEIRKYFITHPSDQIWRKENNGL</sequence>
<dbReference type="AlphaFoldDB" id="A0AAW5TRD7"/>
<dbReference type="Proteomes" id="UP001207687">
    <property type="component" value="Unassembled WGS sequence"/>
</dbReference>
<comment type="caution">
    <text evidence="2">The sequence shown here is derived from an EMBL/GenBank/DDBJ whole genome shotgun (WGS) entry which is preliminary data.</text>
</comment>
<accession>A0AAW5TRD7</accession>